<dbReference type="STRING" id="287099.SAMN05660413_02619"/>
<protein>
    <recommendedName>
        <fullName evidence="3">OmpA family protein</fullName>
    </recommendedName>
</protein>
<evidence type="ECO:0008006" key="3">
    <source>
        <dbReference type="Google" id="ProtNLM"/>
    </source>
</evidence>
<reference evidence="1 2" key="1">
    <citation type="submission" date="2016-10" db="EMBL/GenBank/DDBJ databases">
        <authorList>
            <person name="de Groot N.N."/>
        </authorList>
    </citation>
    <scope>NUCLEOTIDE SEQUENCE [LARGE SCALE GENOMIC DNA]</scope>
    <source>
        <strain evidence="1 2">DSM 17794</strain>
    </source>
</reference>
<dbReference type="RefSeq" id="WP_093410487.1">
    <property type="nucleotide sequence ID" value="NZ_FOVL01000018.1"/>
</dbReference>
<proteinExistence type="predicted"/>
<name>A0A1I5BZK7_9FLAO</name>
<evidence type="ECO:0000313" key="1">
    <source>
        <dbReference type="EMBL" id="SFN80072.1"/>
    </source>
</evidence>
<dbReference type="EMBL" id="FOVL01000018">
    <property type="protein sequence ID" value="SFN80072.1"/>
    <property type="molecule type" value="Genomic_DNA"/>
</dbReference>
<organism evidence="1 2">
    <name type="scientific">Salegentibacter flavus</name>
    <dbReference type="NCBI Taxonomy" id="287099"/>
    <lineage>
        <taxon>Bacteria</taxon>
        <taxon>Pseudomonadati</taxon>
        <taxon>Bacteroidota</taxon>
        <taxon>Flavobacteriia</taxon>
        <taxon>Flavobacteriales</taxon>
        <taxon>Flavobacteriaceae</taxon>
        <taxon>Salegentibacter</taxon>
    </lineage>
</organism>
<dbReference type="InterPro" id="IPR036737">
    <property type="entry name" value="OmpA-like_sf"/>
</dbReference>
<dbReference type="SUPFAM" id="SSF103088">
    <property type="entry name" value="OmpA-like"/>
    <property type="match status" value="1"/>
</dbReference>
<gene>
    <name evidence="1" type="ORF">SAMN05660413_02619</name>
</gene>
<dbReference type="OrthoDB" id="9805566at2"/>
<sequence>MASTRGQHHQYIQVTEESNINVVKWTPSELEEGMRFSILYEFDDATAIARYEKYLTEIVAPKIPHNGKVIIQGHTDIIGEI</sequence>
<dbReference type="AlphaFoldDB" id="A0A1I5BZK7"/>
<keyword evidence="2" id="KW-1185">Reference proteome</keyword>
<evidence type="ECO:0000313" key="2">
    <source>
        <dbReference type="Proteomes" id="UP000199153"/>
    </source>
</evidence>
<accession>A0A1I5BZK7</accession>
<dbReference type="Proteomes" id="UP000199153">
    <property type="component" value="Unassembled WGS sequence"/>
</dbReference>